<evidence type="ECO:0000256" key="3">
    <source>
        <dbReference type="SAM" id="SignalP"/>
    </source>
</evidence>
<dbReference type="CDD" id="cd11618">
    <property type="entry name" value="ChtBD1_1"/>
    <property type="match status" value="1"/>
</dbReference>
<dbReference type="InterPro" id="IPR001002">
    <property type="entry name" value="Chitin-bd_1"/>
</dbReference>
<dbReference type="EMBL" id="MU006298">
    <property type="protein sequence ID" value="KAF2852568.1"/>
    <property type="molecule type" value="Genomic_DNA"/>
</dbReference>
<evidence type="ECO:0000313" key="5">
    <source>
        <dbReference type="EMBL" id="KAF2852568.1"/>
    </source>
</evidence>
<evidence type="ECO:0000259" key="4">
    <source>
        <dbReference type="PROSITE" id="PS50941"/>
    </source>
</evidence>
<feature type="domain" description="Chitin-binding type-1" evidence="4">
    <location>
        <begin position="26"/>
        <end position="72"/>
    </location>
</feature>
<keyword evidence="6" id="KW-1185">Reference proteome</keyword>
<dbReference type="AlphaFoldDB" id="A0A6A7BEF2"/>
<dbReference type="OrthoDB" id="1193027at2759"/>
<evidence type="ECO:0000256" key="2">
    <source>
        <dbReference type="PROSITE-ProRule" id="PRU00261"/>
    </source>
</evidence>
<dbReference type="Gene3D" id="3.30.60.10">
    <property type="entry name" value="Endochitinase-like"/>
    <property type="match status" value="1"/>
</dbReference>
<feature type="disulfide bond" evidence="2">
    <location>
        <begin position="45"/>
        <end position="59"/>
    </location>
</feature>
<feature type="chain" id="PRO_5025407942" evidence="3">
    <location>
        <begin position="19"/>
        <end position="237"/>
    </location>
</feature>
<keyword evidence="3" id="KW-0732">Signal</keyword>
<evidence type="ECO:0000313" key="6">
    <source>
        <dbReference type="Proteomes" id="UP000799423"/>
    </source>
</evidence>
<keyword evidence="2" id="KW-1015">Disulfide bond</keyword>
<dbReference type="PROSITE" id="PS50941">
    <property type="entry name" value="CHIT_BIND_I_2"/>
    <property type="match status" value="1"/>
</dbReference>
<feature type="signal peptide" evidence="3">
    <location>
        <begin position="1"/>
        <end position="18"/>
    </location>
</feature>
<evidence type="ECO:0000256" key="1">
    <source>
        <dbReference type="ARBA" id="ARBA00022669"/>
    </source>
</evidence>
<sequence length="237" mass="26099">MHSSTLLLLVLAPLGITAQRPKVSRDGSCGGSKGYTCIGFLEGSCCSKYGYCGSTPAYCGTGCNSKFGTCGIAKSSTKSVVTTTTRHNSAAAPAATQRFLLWLFFSLLYGEDMPTGLITEQVFVVCYFVIERQDFFIIIESCDLFVISESCNSSISICRTSCQLVFINYRTTIFEFIYDRAPIKLSPGVIFALQQHPFDNHGLIEPSHPIAIRHTPVNMFLSSRMHTYNGFIQLQCV</sequence>
<gene>
    <name evidence="5" type="ORF">T440DRAFT_553437</name>
</gene>
<accession>A0A6A7BEF2</accession>
<name>A0A6A7BEF2_9PLEO</name>
<dbReference type="SUPFAM" id="SSF57016">
    <property type="entry name" value="Plant lectins/antimicrobial peptides"/>
    <property type="match status" value="1"/>
</dbReference>
<reference evidence="5" key="1">
    <citation type="submission" date="2020-01" db="EMBL/GenBank/DDBJ databases">
        <authorList>
            <consortium name="DOE Joint Genome Institute"/>
            <person name="Haridas S."/>
            <person name="Albert R."/>
            <person name="Binder M."/>
            <person name="Bloem J."/>
            <person name="Labutti K."/>
            <person name="Salamov A."/>
            <person name="Andreopoulos B."/>
            <person name="Baker S.E."/>
            <person name="Barry K."/>
            <person name="Bills G."/>
            <person name="Bluhm B.H."/>
            <person name="Cannon C."/>
            <person name="Castanera R."/>
            <person name="Culley D.E."/>
            <person name="Daum C."/>
            <person name="Ezra D."/>
            <person name="Gonzalez J.B."/>
            <person name="Henrissat B."/>
            <person name="Kuo A."/>
            <person name="Liang C."/>
            <person name="Lipzen A."/>
            <person name="Lutzoni F."/>
            <person name="Magnuson J."/>
            <person name="Mondo S."/>
            <person name="Nolan M."/>
            <person name="Ohm R."/>
            <person name="Pangilinan J."/>
            <person name="Park H.-J."/>
            <person name="Ramirez L."/>
            <person name="Alfaro M."/>
            <person name="Sun H."/>
            <person name="Tritt A."/>
            <person name="Yoshinaga Y."/>
            <person name="Zwiers L.-H."/>
            <person name="Turgeon B.G."/>
            <person name="Goodwin S.B."/>
            <person name="Spatafora J.W."/>
            <person name="Crous P.W."/>
            <person name="Grigoriev I.V."/>
        </authorList>
    </citation>
    <scope>NUCLEOTIDE SEQUENCE</scope>
    <source>
        <strain evidence="5">IPT5</strain>
    </source>
</reference>
<dbReference type="InterPro" id="IPR036861">
    <property type="entry name" value="Endochitinase-like_sf"/>
</dbReference>
<comment type="caution">
    <text evidence="2">Lacks conserved residue(s) required for the propagation of feature annotation.</text>
</comment>
<organism evidence="5 6">
    <name type="scientific">Plenodomus tracheiphilus IPT5</name>
    <dbReference type="NCBI Taxonomy" id="1408161"/>
    <lineage>
        <taxon>Eukaryota</taxon>
        <taxon>Fungi</taxon>
        <taxon>Dikarya</taxon>
        <taxon>Ascomycota</taxon>
        <taxon>Pezizomycotina</taxon>
        <taxon>Dothideomycetes</taxon>
        <taxon>Pleosporomycetidae</taxon>
        <taxon>Pleosporales</taxon>
        <taxon>Pleosporineae</taxon>
        <taxon>Leptosphaeriaceae</taxon>
        <taxon>Plenodomus</taxon>
    </lineage>
</organism>
<dbReference type="Proteomes" id="UP000799423">
    <property type="component" value="Unassembled WGS sequence"/>
</dbReference>
<dbReference type="GO" id="GO:0008061">
    <property type="term" value="F:chitin binding"/>
    <property type="evidence" value="ECO:0007669"/>
    <property type="project" value="UniProtKB-UniRule"/>
</dbReference>
<keyword evidence="1 2" id="KW-0147">Chitin-binding</keyword>
<proteinExistence type="predicted"/>
<protein>
    <submittedName>
        <fullName evidence="5">Carbohydrate-binding module family 18 protein</fullName>
    </submittedName>
</protein>